<dbReference type="InterPro" id="IPR051531">
    <property type="entry name" value="N-acetyltransferase"/>
</dbReference>
<dbReference type="Gene3D" id="3.40.630.30">
    <property type="match status" value="2"/>
</dbReference>
<evidence type="ECO:0000313" key="3">
    <source>
        <dbReference type="Proteomes" id="UP001211907"/>
    </source>
</evidence>
<name>A0AAD5T3F4_9FUNG</name>
<sequence length="364" mass="41482">MIETERLELREYRPTDYLNLYACMNDADVMKFLNTEPHKSPNYTKEWIEQVMGQNNKINSNGVLDFVIVLKETGTVIGLAGIDGAVDADGVGKIGFLLGKSFQGSGYMRETWNRLLKLYFEDVGILKLVTNIDPRNDASIRMVEKMGFKETGRKEKTIQVDGVWVDSVYHELQRNSWLVASHSQYRNTRSINTPNLLLRRYCASDIPFIHSCLSNPVVMTYWSTLPHTDLSQTEEWMNTVLTNDETQNVNGILDFIIYHKQTNQAIGKIGVYKPLDDLGSGEIGYLLHPDYWKMGLMAEAINSWVAYFFDIFGGQKLVADVDPRNTASLNLLKRAGFVETSRMSNTFQIGGEWVDSVYLSRLRV</sequence>
<dbReference type="GO" id="GO:0016747">
    <property type="term" value="F:acyltransferase activity, transferring groups other than amino-acyl groups"/>
    <property type="evidence" value="ECO:0007669"/>
    <property type="project" value="InterPro"/>
</dbReference>
<dbReference type="Pfam" id="PF13302">
    <property type="entry name" value="Acetyltransf_3"/>
    <property type="match status" value="2"/>
</dbReference>
<dbReference type="InterPro" id="IPR016181">
    <property type="entry name" value="Acyl_CoA_acyltransferase"/>
</dbReference>
<dbReference type="PANTHER" id="PTHR43792:SF1">
    <property type="entry name" value="N-ACETYLTRANSFERASE DOMAIN-CONTAINING PROTEIN"/>
    <property type="match status" value="1"/>
</dbReference>
<dbReference type="EMBL" id="JADGJH010001229">
    <property type="protein sequence ID" value="KAJ3116443.1"/>
    <property type="molecule type" value="Genomic_DNA"/>
</dbReference>
<feature type="domain" description="N-acetyltransferase" evidence="1">
    <location>
        <begin position="7"/>
        <end position="175"/>
    </location>
</feature>
<dbReference type="AlphaFoldDB" id="A0AAD5T3F4"/>
<comment type="caution">
    <text evidence="2">The sequence shown here is derived from an EMBL/GenBank/DDBJ whole genome shotgun (WGS) entry which is preliminary data.</text>
</comment>
<dbReference type="Proteomes" id="UP001211907">
    <property type="component" value="Unassembled WGS sequence"/>
</dbReference>
<reference evidence="2" key="1">
    <citation type="submission" date="2020-05" db="EMBL/GenBank/DDBJ databases">
        <title>Phylogenomic resolution of chytrid fungi.</title>
        <authorList>
            <person name="Stajich J.E."/>
            <person name="Amses K."/>
            <person name="Simmons R."/>
            <person name="Seto K."/>
            <person name="Myers J."/>
            <person name="Bonds A."/>
            <person name="Quandt C.A."/>
            <person name="Barry K."/>
            <person name="Liu P."/>
            <person name="Grigoriev I."/>
            <person name="Longcore J.E."/>
            <person name="James T.Y."/>
        </authorList>
    </citation>
    <scope>NUCLEOTIDE SEQUENCE</scope>
    <source>
        <strain evidence="2">JEL0513</strain>
    </source>
</reference>
<dbReference type="PROSITE" id="PS51186">
    <property type="entry name" value="GNAT"/>
    <property type="match status" value="2"/>
</dbReference>
<keyword evidence="3" id="KW-1185">Reference proteome</keyword>
<protein>
    <recommendedName>
        <fullName evidence="1">N-acetyltransferase domain-containing protein</fullName>
    </recommendedName>
</protein>
<accession>A0AAD5T3F4</accession>
<proteinExistence type="predicted"/>
<dbReference type="SUPFAM" id="SSF55729">
    <property type="entry name" value="Acyl-CoA N-acyltransferases (Nat)"/>
    <property type="match status" value="2"/>
</dbReference>
<organism evidence="2 3">
    <name type="scientific">Physocladia obscura</name>
    <dbReference type="NCBI Taxonomy" id="109957"/>
    <lineage>
        <taxon>Eukaryota</taxon>
        <taxon>Fungi</taxon>
        <taxon>Fungi incertae sedis</taxon>
        <taxon>Chytridiomycota</taxon>
        <taxon>Chytridiomycota incertae sedis</taxon>
        <taxon>Chytridiomycetes</taxon>
        <taxon>Chytridiales</taxon>
        <taxon>Chytriomycetaceae</taxon>
        <taxon>Physocladia</taxon>
    </lineage>
</organism>
<dbReference type="PANTHER" id="PTHR43792">
    <property type="entry name" value="GNAT FAMILY, PUTATIVE (AFU_ORTHOLOGUE AFUA_3G00765)-RELATED-RELATED"/>
    <property type="match status" value="1"/>
</dbReference>
<evidence type="ECO:0000313" key="2">
    <source>
        <dbReference type="EMBL" id="KAJ3116443.1"/>
    </source>
</evidence>
<evidence type="ECO:0000259" key="1">
    <source>
        <dbReference type="PROSITE" id="PS51186"/>
    </source>
</evidence>
<feature type="domain" description="N-acetyltransferase" evidence="1">
    <location>
        <begin position="219"/>
        <end position="364"/>
    </location>
</feature>
<dbReference type="InterPro" id="IPR000182">
    <property type="entry name" value="GNAT_dom"/>
</dbReference>
<gene>
    <name evidence="2" type="ORF">HK100_001066</name>
</gene>